<feature type="transmembrane region" description="Helical" evidence="7">
    <location>
        <begin position="140"/>
        <end position="166"/>
    </location>
</feature>
<evidence type="ECO:0000313" key="9">
    <source>
        <dbReference type="EMBL" id="EGD59472.1"/>
    </source>
</evidence>
<feature type="transmembrane region" description="Helical" evidence="7">
    <location>
        <begin position="254"/>
        <end position="276"/>
    </location>
</feature>
<organism evidence="9 10">
    <name type="scientific">Novosphingobium nitrogenifigens DSM 19370</name>
    <dbReference type="NCBI Taxonomy" id="983920"/>
    <lineage>
        <taxon>Bacteria</taxon>
        <taxon>Pseudomonadati</taxon>
        <taxon>Pseudomonadota</taxon>
        <taxon>Alphaproteobacteria</taxon>
        <taxon>Sphingomonadales</taxon>
        <taxon>Sphingomonadaceae</taxon>
        <taxon>Novosphingobium</taxon>
    </lineage>
</organism>
<feature type="transmembrane region" description="Helical" evidence="7">
    <location>
        <begin position="296"/>
        <end position="323"/>
    </location>
</feature>
<feature type="transmembrane region" description="Helical" evidence="7">
    <location>
        <begin position="93"/>
        <end position="108"/>
    </location>
</feature>
<dbReference type="Pfam" id="PF00528">
    <property type="entry name" value="BPD_transp_1"/>
    <property type="match status" value="1"/>
</dbReference>
<keyword evidence="10" id="KW-1185">Reference proteome</keyword>
<evidence type="ECO:0000256" key="1">
    <source>
        <dbReference type="ARBA" id="ARBA00004651"/>
    </source>
</evidence>
<dbReference type="PANTHER" id="PTHR30151:SF0">
    <property type="entry name" value="ABC TRANSPORTER PERMEASE PROTEIN MJ0413-RELATED"/>
    <property type="match status" value="1"/>
</dbReference>
<dbReference type="GO" id="GO:0005886">
    <property type="term" value="C:plasma membrane"/>
    <property type="evidence" value="ECO:0007669"/>
    <property type="project" value="UniProtKB-SubCell"/>
</dbReference>
<proteinExistence type="inferred from homology"/>
<evidence type="ECO:0000259" key="8">
    <source>
        <dbReference type="PROSITE" id="PS50928"/>
    </source>
</evidence>
<keyword evidence="5 7" id="KW-1133">Transmembrane helix</keyword>
<dbReference type="PANTHER" id="PTHR30151">
    <property type="entry name" value="ALKANE SULFONATE ABC TRANSPORTER-RELATED, MEMBRANE SUBUNIT"/>
    <property type="match status" value="1"/>
</dbReference>
<dbReference type="STRING" id="983920.Y88_1504"/>
<gene>
    <name evidence="9" type="ORF">Y88_1504</name>
</gene>
<dbReference type="InterPro" id="IPR000515">
    <property type="entry name" value="MetI-like"/>
</dbReference>
<dbReference type="GO" id="GO:0055085">
    <property type="term" value="P:transmembrane transport"/>
    <property type="evidence" value="ECO:0007669"/>
    <property type="project" value="InterPro"/>
</dbReference>
<evidence type="ECO:0000313" key="10">
    <source>
        <dbReference type="Proteomes" id="UP000004728"/>
    </source>
</evidence>
<feature type="transmembrane region" description="Helical" evidence="7">
    <location>
        <begin position="178"/>
        <end position="201"/>
    </location>
</feature>
<dbReference type="CDD" id="cd06261">
    <property type="entry name" value="TM_PBP2"/>
    <property type="match status" value="1"/>
</dbReference>
<evidence type="ECO:0000256" key="6">
    <source>
        <dbReference type="ARBA" id="ARBA00023136"/>
    </source>
</evidence>
<keyword evidence="4 7" id="KW-0812">Transmembrane</keyword>
<comment type="subcellular location">
    <subcellularLocation>
        <location evidence="1 7">Cell membrane</location>
        <topology evidence="1 7">Multi-pass membrane protein</topology>
    </subcellularLocation>
</comment>
<evidence type="ECO:0000256" key="5">
    <source>
        <dbReference type="ARBA" id="ARBA00022989"/>
    </source>
</evidence>
<evidence type="ECO:0000256" key="7">
    <source>
        <dbReference type="RuleBase" id="RU363032"/>
    </source>
</evidence>
<evidence type="ECO:0000256" key="4">
    <source>
        <dbReference type="ARBA" id="ARBA00022692"/>
    </source>
</evidence>
<keyword evidence="6 7" id="KW-0472">Membrane</keyword>
<reference evidence="9 10" key="1">
    <citation type="journal article" date="2012" name="J. Bacteriol.">
        <title>Draft Genome Sequence of Novosphingobium nitrogenifigens Y88T.</title>
        <authorList>
            <person name="Strabala T.J."/>
            <person name="Macdonald L."/>
            <person name="Liu V."/>
            <person name="Smit A.M."/>
        </authorList>
    </citation>
    <scope>NUCLEOTIDE SEQUENCE [LARGE SCALE GENOMIC DNA]</scope>
    <source>
        <strain evidence="9 10">DSM 19370</strain>
    </source>
</reference>
<dbReference type="Gene3D" id="1.10.3720.10">
    <property type="entry name" value="MetI-like"/>
    <property type="match status" value="1"/>
</dbReference>
<protein>
    <submittedName>
        <fullName evidence="9">Binding-protein-dependent transport systems inner membrane component</fullName>
    </submittedName>
</protein>
<keyword evidence="2 7" id="KW-0813">Transport</keyword>
<feature type="transmembrane region" description="Helical" evidence="7">
    <location>
        <begin position="61"/>
        <end position="81"/>
    </location>
</feature>
<dbReference type="Proteomes" id="UP000004728">
    <property type="component" value="Unassembled WGS sequence"/>
</dbReference>
<dbReference type="RefSeq" id="WP_008067627.1">
    <property type="nucleotide sequence ID" value="NZ_AQWK01000015.1"/>
</dbReference>
<accession>F1Z7G0</accession>
<feature type="domain" description="ABC transmembrane type-1" evidence="8">
    <location>
        <begin position="140"/>
        <end position="321"/>
    </location>
</feature>
<dbReference type="InterPro" id="IPR035906">
    <property type="entry name" value="MetI-like_sf"/>
</dbReference>
<evidence type="ECO:0000256" key="2">
    <source>
        <dbReference type="ARBA" id="ARBA00022448"/>
    </source>
</evidence>
<name>F1Z7G0_9SPHN</name>
<dbReference type="OrthoDB" id="8138334at2"/>
<dbReference type="InParanoid" id="F1Z7G0"/>
<dbReference type="EMBL" id="AEWJ01000032">
    <property type="protein sequence ID" value="EGD59472.1"/>
    <property type="molecule type" value="Genomic_DNA"/>
</dbReference>
<feature type="transmembrane region" description="Helical" evidence="7">
    <location>
        <begin position="207"/>
        <end position="233"/>
    </location>
</feature>
<dbReference type="SUPFAM" id="SSF161098">
    <property type="entry name" value="MetI-like"/>
    <property type="match status" value="1"/>
</dbReference>
<comment type="similarity">
    <text evidence="7">Belongs to the binding-protein-dependent transport system permease family.</text>
</comment>
<keyword evidence="3" id="KW-1003">Cell membrane</keyword>
<evidence type="ECO:0000256" key="3">
    <source>
        <dbReference type="ARBA" id="ARBA00022475"/>
    </source>
</evidence>
<dbReference type="HOGENOM" id="CLU_046113_0_1_5"/>
<dbReference type="eggNOG" id="COG0600">
    <property type="taxonomic scope" value="Bacteria"/>
</dbReference>
<dbReference type="AlphaFoldDB" id="F1Z7G0"/>
<dbReference type="PROSITE" id="PS50928">
    <property type="entry name" value="ABC_TM1"/>
    <property type="match status" value="1"/>
</dbReference>
<comment type="caution">
    <text evidence="9">The sequence shown here is derived from an EMBL/GenBank/DDBJ whole genome shotgun (WGS) entry which is preliminary data.</text>
</comment>
<sequence length="337" mass="35874">MTAPAHSLAPSADPSLPRDLAFTLPRWRLWRGGAGAAALWIGAGLFALYVPGVTPLPRTGLLGGIELAIGIAIAVVALAPWRRSEGLEQADRWLAALPIGFVIWQYATNKTGLLPLPFFPAPESVLEVFTDDWAKLAESALASLVLLIPGYAIGAALGFSLGVAIGWSRAVHYWAHPILRFVGPLPATAWLPIAFFCFPSTRSASTFLIALASGFPVAVLTSSGVASVARAYYDIARNLGADPRFLVRKVAVPAALPSVFVGLFMGLGASFVVLVTAEMIGVKAGLGFYLQWAQGWAAYANIYAALIVMAFLFSGLIGLLFAVRDRVLAWQKGIVRW</sequence>
<feature type="transmembrane region" description="Helical" evidence="7">
    <location>
        <begin position="29"/>
        <end position="49"/>
    </location>
</feature>